<dbReference type="AlphaFoldDB" id="A0A1I7C8M1"/>
<evidence type="ECO:0000256" key="1">
    <source>
        <dbReference type="SAM" id="MobiDB-lite"/>
    </source>
</evidence>
<protein>
    <submittedName>
        <fullName evidence="3">Transposase DDE domain-containing protein</fullName>
    </submittedName>
</protein>
<dbReference type="STRING" id="995060.SAMN04487904_115111"/>
<evidence type="ECO:0000313" key="3">
    <source>
        <dbReference type="EMBL" id="SFT95768.1"/>
    </source>
</evidence>
<organism evidence="3 4">
    <name type="scientific">Actinopolyspora righensis</name>
    <dbReference type="NCBI Taxonomy" id="995060"/>
    <lineage>
        <taxon>Bacteria</taxon>
        <taxon>Bacillati</taxon>
        <taxon>Actinomycetota</taxon>
        <taxon>Actinomycetes</taxon>
        <taxon>Actinopolysporales</taxon>
        <taxon>Actinopolysporaceae</taxon>
        <taxon>Actinopolyspora</taxon>
        <taxon>Actinopolyspora alba group</taxon>
    </lineage>
</organism>
<feature type="region of interest" description="Disordered" evidence="1">
    <location>
        <begin position="37"/>
        <end position="80"/>
    </location>
</feature>
<feature type="compositionally biased region" description="Basic and acidic residues" evidence="1">
    <location>
        <begin position="66"/>
        <end position="80"/>
    </location>
</feature>
<dbReference type="Proteomes" id="UP000199165">
    <property type="component" value="Unassembled WGS sequence"/>
</dbReference>
<dbReference type="EMBL" id="FPAT01000015">
    <property type="protein sequence ID" value="SFT95768.1"/>
    <property type="molecule type" value="Genomic_DNA"/>
</dbReference>
<evidence type="ECO:0000313" key="4">
    <source>
        <dbReference type="Proteomes" id="UP000199165"/>
    </source>
</evidence>
<sequence>MTGPSPVDRGKAGLTIHLLSDQAGLPLAVAVSAANTHDSNGMKPLVNAIPKLRSRRGHGRGTPTKLHADKAYNDDDTLRT</sequence>
<dbReference type="GO" id="GO:0004803">
    <property type="term" value="F:transposase activity"/>
    <property type="evidence" value="ECO:0007669"/>
    <property type="project" value="InterPro"/>
</dbReference>
<accession>A0A1I7C8M1</accession>
<proteinExistence type="predicted"/>
<name>A0A1I7C8M1_9ACTN</name>
<keyword evidence="4" id="KW-1185">Reference proteome</keyword>
<dbReference type="InterPro" id="IPR002559">
    <property type="entry name" value="Transposase_11"/>
</dbReference>
<evidence type="ECO:0000259" key="2">
    <source>
        <dbReference type="Pfam" id="PF01609"/>
    </source>
</evidence>
<dbReference type="Pfam" id="PF01609">
    <property type="entry name" value="DDE_Tnp_1"/>
    <property type="match status" value="1"/>
</dbReference>
<reference evidence="4" key="1">
    <citation type="submission" date="2016-10" db="EMBL/GenBank/DDBJ databases">
        <authorList>
            <person name="Varghese N."/>
            <person name="Submissions S."/>
        </authorList>
    </citation>
    <scope>NUCLEOTIDE SEQUENCE [LARGE SCALE GENOMIC DNA]</scope>
    <source>
        <strain evidence="4">DSM 45501</strain>
    </source>
</reference>
<feature type="domain" description="Transposase IS4-like" evidence="2">
    <location>
        <begin position="8"/>
        <end position="78"/>
    </location>
</feature>
<dbReference type="GO" id="GO:0006313">
    <property type="term" value="P:DNA transposition"/>
    <property type="evidence" value="ECO:0007669"/>
    <property type="project" value="InterPro"/>
</dbReference>
<dbReference type="GO" id="GO:0003677">
    <property type="term" value="F:DNA binding"/>
    <property type="evidence" value="ECO:0007669"/>
    <property type="project" value="InterPro"/>
</dbReference>
<gene>
    <name evidence="3" type="ORF">SAMN04487904_115111</name>
</gene>